<sequence length="50" mass="5694">QELGKKLSEELPNLALPKKYITIPEFPRMGSGKTDFRTLTDMVRGIEDKT</sequence>
<evidence type="ECO:0008006" key="2">
    <source>
        <dbReference type="Google" id="ProtNLM"/>
    </source>
</evidence>
<reference evidence="1" key="1">
    <citation type="submission" date="2018-05" db="EMBL/GenBank/DDBJ databases">
        <authorList>
            <person name="Lanie J.A."/>
            <person name="Ng W.-L."/>
            <person name="Kazmierczak K.M."/>
            <person name="Andrzejewski T.M."/>
            <person name="Davidsen T.M."/>
            <person name="Wayne K.J."/>
            <person name="Tettelin H."/>
            <person name="Glass J.I."/>
            <person name="Rusch D."/>
            <person name="Podicherti R."/>
            <person name="Tsui H.-C.T."/>
            <person name="Winkler M.E."/>
        </authorList>
    </citation>
    <scope>NUCLEOTIDE SEQUENCE</scope>
</reference>
<protein>
    <recommendedName>
        <fullName evidence="2">AMP-binding enzyme C-terminal domain-containing protein</fullName>
    </recommendedName>
</protein>
<dbReference type="AlphaFoldDB" id="A0A382J619"/>
<gene>
    <name evidence="1" type="ORF">METZ01_LOCUS260344</name>
</gene>
<dbReference type="InterPro" id="IPR045851">
    <property type="entry name" value="AMP-bd_C_sf"/>
</dbReference>
<dbReference type="EMBL" id="UINC01072093">
    <property type="protein sequence ID" value="SVC07490.1"/>
    <property type="molecule type" value="Genomic_DNA"/>
</dbReference>
<feature type="non-terminal residue" evidence="1">
    <location>
        <position position="1"/>
    </location>
</feature>
<name>A0A382J619_9ZZZZ</name>
<accession>A0A382J619</accession>
<dbReference type="SUPFAM" id="SSF56801">
    <property type="entry name" value="Acetyl-CoA synthetase-like"/>
    <property type="match status" value="1"/>
</dbReference>
<evidence type="ECO:0000313" key="1">
    <source>
        <dbReference type="EMBL" id="SVC07490.1"/>
    </source>
</evidence>
<proteinExistence type="predicted"/>
<dbReference type="Gene3D" id="3.30.300.30">
    <property type="match status" value="1"/>
</dbReference>
<organism evidence="1">
    <name type="scientific">marine metagenome</name>
    <dbReference type="NCBI Taxonomy" id="408172"/>
    <lineage>
        <taxon>unclassified sequences</taxon>
        <taxon>metagenomes</taxon>
        <taxon>ecological metagenomes</taxon>
    </lineage>
</organism>